<comment type="caution">
    <text evidence="2">The sequence shown here is derived from an EMBL/GenBank/DDBJ whole genome shotgun (WGS) entry which is preliminary data.</text>
</comment>
<organism evidence="2 3">
    <name type="scientific">Mycena albidolilacea</name>
    <dbReference type="NCBI Taxonomy" id="1033008"/>
    <lineage>
        <taxon>Eukaryota</taxon>
        <taxon>Fungi</taxon>
        <taxon>Dikarya</taxon>
        <taxon>Basidiomycota</taxon>
        <taxon>Agaricomycotina</taxon>
        <taxon>Agaricomycetes</taxon>
        <taxon>Agaricomycetidae</taxon>
        <taxon>Agaricales</taxon>
        <taxon>Marasmiineae</taxon>
        <taxon>Mycenaceae</taxon>
        <taxon>Mycena</taxon>
    </lineage>
</organism>
<proteinExistence type="predicted"/>
<evidence type="ECO:0000313" key="3">
    <source>
        <dbReference type="Proteomes" id="UP001218218"/>
    </source>
</evidence>
<dbReference type="Proteomes" id="UP001218218">
    <property type="component" value="Unassembled WGS sequence"/>
</dbReference>
<feature type="region of interest" description="Disordered" evidence="1">
    <location>
        <begin position="1"/>
        <end position="34"/>
    </location>
</feature>
<dbReference type="EMBL" id="JARIHO010000004">
    <property type="protein sequence ID" value="KAJ7362537.1"/>
    <property type="molecule type" value="Genomic_DNA"/>
</dbReference>
<sequence>MVAQCGEATKAAWGRGSRASRTTRAPGDAGRDRVHRAQRFRSRVGYRARCGGAVEGPPRQPAPLVVAADGARHAPARRGLMRRKKGGGRCHKADVRVAAPRRNVANADGVERCACLWRRPSGPSVAGRVSGLWGAPASMVVRGGEGDASIVVVRCGRSMPRSLLFHFPHLRTYLTIDRSHDRLFVLYVNMANHYPLTPELRASLRPVTRVLQREHVASEYRPPEHQNIAPIESYRASSVLHAHTALLLFSPDSYSTLLRLSGTTPPLFSLTRAPQFWMTDPLILSTDRELVTATARAEQGAREEQGARAEQGRERCARGWWCRW</sequence>
<gene>
    <name evidence="2" type="ORF">DFH08DRAFT_1024799</name>
</gene>
<keyword evidence="3" id="KW-1185">Reference proteome</keyword>
<evidence type="ECO:0000256" key="1">
    <source>
        <dbReference type="SAM" id="MobiDB-lite"/>
    </source>
</evidence>
<reference evidence="2" key="1">
    <citation type="submission" date="2023-03" db="EMBL/GenBank/DDBJ databases">
        <title>Massive genome expansion in bonnet fungi (Mycena s.s.) driven by repeated elements and novel gene families across ecological guilds.</title>
        <authorList>
            <consortium name="Lawrence Berkeley National Laboratory"/>
            <person name="Harder C.B."/>
            <person name="Miyauchi S."/>
            <person name="Viragh M."/>
            <person name="Kuo A."/>
            <person name="Thoen E."/>
            <person name="Andreopoulos B."/>
            <person name="Lu D."/>
            <person name="Skrede I."/>
            <person name="Drula E."/>
            <person name="Henrissat B."/>
            <person name="Morin E."/>
            <person name="Kohler A."/>
            <person name="Barry K."/>
            <person name="LaButti K."/>
            <person name="Morin E."/>
            <person name="Salamov A."/>
            <person name="Lipzen A."/>
            <person name="Mereny Z."/>
            <person name="Hegedus B."/>
            <person name="Baldrian P."/>
            <person name="Stursova M."/>
            <person name="Weitz H."/>
            <person name="Taylor A."/>
            <person name="Grigoriev I.V."/>
            <person name="Nagy L.G."/>
            <person name="Martin F."/>
            <person name="Kauserud H."/>
        </authorList>
    </citation>
    <scope>NUCLEOTIDE SEQUENCE</scope>
    <source>
        <strain evidence="2">CBHHK002</strain>
    </source>
</reference>
<name>A0AAD7ALU8_9AGAR</name>
<accession>A0AAD7ALU8</accession>
<dbReference type="AlphaFoldDB" id="A0AAD7ALU8"/>
<evidence type="ECO:0000313" key="2">
    <source>
        <dbReference type="EMBL" id="KAJ7362537.1"/>
    </source>
</evidence>
<protein>
    <submittedName>
        <fullName evidence="2">Uncharacterized protein</fullName>
    </submittedName>
</protein>